<sequence>MKDNGWADIPRAEEAGPVNRRHRPHEVFAHTVAGKRGGSTSGFHRGFDMP</sequence>
<comment type="caution">
    <text evidence="2">The sequence shown here is derived from an EMBL/GenBank/DDBJ whole genome shotgun (WGS) entry which is preliminary data.</text>
</comment>
<reference evidence="2" key="2">
    <citation type="submission" date="2023-01" db="EMBL/GenBank/DDBJ databases">
        <authorList>
            <person name="Sun Q."/>
            <person name="Evtushenko L."/>
        </authorList>
    </citation>
    <scope>NUCLEOTIDE SEQUENCE</scope>
    <source>
        <strain evidence="2">VKM Ac-2007</strain>
    </source>
</reference>
<accession>A0A9W6HYR3</accession>
<proteinExistence type="predicted"/>
<protein>
    <submittedName>
        <fullName evidence="2">Uncharacterized protein</fullName>
    </submittedName>
</protein>
<dbReference type="Proteomes" id="UP001143474">
    <property type="component" value="Unassembled WGS sequence"/>
</dbReference>
<name>A0A9W6HYR3_9ACTN</name>
<evidence type="ECO:0000313" key="3">
    <source>
        <dbReference type="Proteomes" id="UP001143474"/>
    </source>
</evidence>
<reference evidence="2" key="1">
    <citation type="journal article" date="2014" name="Int. J. Syst. Evol. Microbiol.">
        <title>Complete genome sequence of Corynebacterium casei LMG S-19264T (=DSM 44701T), isolated from a smear-ripened cheese.</title>
        <authorList>
            <consortium name="US DOE Joint Genome Institute (JGI-PGF)"/>
            <person name="Walter F."/>
            <person name="Albersmeier A."/>
            <person name="Kalinowski J."/>
            <person name="Ruckert C."/>
        </authorList>
    </citation>
    <scope>NUCLEOTIDE SEQUENCE</scope>
    <source>
        <strain evidence="2">VKM Ac-2007</strain>
    </source>
</reference>
<gene>
    <name evidence="2" type="ORF">GCM10017600_22550</name>
</gene>
<keyword evidence="3" id="KW-1185">Reference proteome</keyword>
<evidence type="ECO:0000256" key="1">
    <source>
        <dbReference type="SAM" id="MobiDB-lite"/>
    </source>
</evidence>
<feature type="region of interest" description="Disordered" evidence="1">
    <location>
        <begin position="1"/>
        <end position="24"/>
    </location>
</feature>
<feature type="compositionally biased region" description="Basic and acidic residues" evidence="1">
    <location>
        <begin position="1"/>
        <end position="14"/>
    </location>
</feature>
<dbReference type="RefSeq" id="WP_271217328.1">
    <property type="nucleotide sequence ID" value="NZ_BAAAVD010000003.1"/>
</dbReference>
<dbReference type="AlphaFoldDB" id="A0A9W6HYR3"/>
<evidence type="ECO:0000313" key="2">
    <source>
        <dbReference type="EMBL" id="GLK08850.1"/>
    </source>
</evidence>
<dbReference type="EMBL" id="BSEV01000003">
    <property type="protein sequence ID" value="GLK08850.1"/>
    <property type="molecule type" value="Genomic_DNA"/>
</dbReference>
<organism evidence="2 3">
    <name type="scientific">Streptosporangium carneum</name>
    <dbReference type="NCBI Taxonomy" id="47481"/>
    <lineage>
        <taxon>Bacteria</taxon>
        <taxon>Bacillati</taxon>
        <taxon>Actinomycetota</taxon>
        <taxon>Actinomycetes</taxon>
        <taxon>Streptosporangiales</taxon>
        <taxon>Streptosporangiaceae</taxon>
        <taxon>Streptosporangium</taxon>
    </lineage>
</organism>